<dbReference type="Pfam" id="PF04983">
    <property type="entry name" value="RNA_pol_Rpb1_3"/>
    <property type="match status" value="2"/>
</dbReference>
<comment type="cofactor">
    <cofactor evidence="11">
        <name>Mg(2+)</name>
        <dbReference type="ChEBI" id="CHEBI:18420"/>
    </cofactor>
    <text evidence="11">Binds 1 Mg(2+) ion per subunit.</text>
</comment>
<feature type="binding site" evidence="11">
    <location>
        <position position="463"/>
    </location>
    <ligand>
        <name>Mg(2+)</name>
        <dbReference type="ChEBI" id="CHEBI:18420"/>
    </ligand>
</feature>
<feature type="binding site" evidence="11">
    <location>
        <position position="461"/>
    </location>
    <ligand>
        <name>Mg(2+)</name>
        <dbReference type="ChEBI" id="CHEBI:18420"/>
    </ligand>
</feature>
<dbReference type="Gene3D" id="1.10.40.90">
    <property type="match status" value="1"/>
</dbReference>
<dbReference type="PANTHER" id="PTHR19376:SF54">
    <property type="entry name" value="DNA-DIRECTED RNA POLYMERASE SUBUNIT BETA"/>
    <property type="match status" value="1"/>
</dbReference>
<feature type="binding site" evidence="11">
    <location>
        <position position="70"/>
    </location>
    <ligand>
        <name>Zn(2+)</name>
        <dbReference type="ChEBI" id="CHEBI:29105"/>
        <label>1</label>
    </ligand>
</feature>
<feature type="binding site" evidence="11">
    <location>
        <position position="993"/>
    </location>
    <ligand>
        <name>Zn(2+)</name>
        <dbReference type="ChEBI" id="CHEBI:29105"/>
        <label>2</label>
    </ligand>
</feature>
<evidence type="ECO:0000313" key="15">
    <source>
        <dbReference type="EMBL" id="BBO85537.1"/>
    </source>
</evidence>
<dbReference type="HAMAP" id="MF_01322">
    <property type="entry name" value="RNApol_bact_RpoC"/>
    <property type="match status" value="1"/>
</dbReference>
<comment type="similarity">
    <text evidence="2">In the C-terminal section; belongs to the RNA polymerase beta' chain family.</text>
</comment>
<dbReference type="InterPro" id="IPR007081">
    <property type="entry name" value="RNA_pol_Rpb1_5"/>
</dbReference>
<comment type="catalytic activity">
    <reaction evidence="10 11 13">
        <text>RNA(n) + a ribonucleoside 5'-triphosphate = RNA(n+1) + diphosphate</text>
        <dbReference type="Rhea" id="RHEA:21248"/>
        <dbReference type="Rhea" id="RHEA-COMP:14527"/>
        <dbReference type="Rhea" id="RHEA-COMP:17342"/>
        <dbReference type="ChEBI" id="CHEBI:33019"/>
        <dbReference type="ChEBI" id="CHEBI:61557"/>
        <dbReference type="ChEBI" id="CHEBI:140395"/>
        <dbReference type="EC" id="2.7.7.6"/>
    </reaction>
</comment>
<keyword evidence="6 11" id="KW-0479">Metal-binding</keyword>
<evidence type="ECO:0000313" key="16">
    <source>
        <dbReference type="Proteomes" id="UP000425960"/>
    </source>
</evidence>
<feature type="binding site" evidence="11">
    <location>
        <position position="72"/>
    </location>
    <ligand>
        <name>Zn(2+)</name>
        <dbReference type="ChEBI" id="CHEBI:29105"/>
        <label>1</label>
    </ligand>
</feature>
<dbReference type="GO" id="GO:0003677">
    <property type="term" value="F:DNA binding"/>
    <property type="evidence" value="ECO:0007669"/>
    <property type="project" value="UniProtKB-UniRule"/>
</dbReference>
<feature type="binding site" evidence="11">
    <location>
        <position position="983"/>
    </location>
    <ligand>
        <name>Zn(2+)</name>
        <dbReference type="ChEBI" id="CHEBI:29105"/>
        <label>2</label>
    </ligand>
</feature>
<evidence type="ECO:0000256" key="9">
    <source>
        <dbReference type="ARBA" id="ARBA00023163"/>
    </source>
</evidence>
<comment type="function">
    <text evidence="11 13">DNA-dependent RNA polymerase catalyzes the transcription of DNA into RNA using the four ribonucleoside triphosphates as substrates.</text>
</comment>
<evidence type="ECO:0000256" key="3">
    <source>
        <dbReference type="ARBA" id="ARBA00022478"/>
    </source>
</evidence>
<gene>
    <name evidence="11" type="primary">rpoC</name>
    <name evidence="15" type="ORF">DSCO28_61030</name>
</gene>
<dbReference type="SUPFAM" id="SSF64484">
    <property type="entry name" value="beta and beta-prime subunits of DNA dependent RNA-polymerase"/>
    <property type="match status" value="1"/>
</dbReference>
<keyword evidence="12" id="KW-0413">Isomerase</keyword>
<dbReference type="PROSITE" id="PS50198">
    <property type="entry name" value="PPIC_PPIASE_2"/>
    <property type="match status" value="1"/>
</dbReference>
<dbReference type="EMBL" id="AP021876">
    <property type="protein sequence ID" value="BBO85537.1"/>
    <property type="molecule type" value="Genomic_DNA"/>
</dbReference>
<dbReference type="InterPro" id="IPR000722">
    <property type="entry name" value="RNA_pol_asu"/>
</dbReference>
<evidence type="ECO:0000256" key="10">
    <source>
        <dbReference type="ARBA" id="ARBA00048552"/>
    </source>
</evidence>
<proteinExistence type="inferred from homology"/>
<dbReference type="GO" id="GO:0000287">
    <property type="term" value="F:magnesium ion binding"/>
    <property type="evidence" value="ECO:0007669"/>
    <property type="project" value="UniProtKB-UniRule"/>
</dbReference>
<dbReference type="Pfam" id="PF00623">
    <property type="entry name" value="RNA_pol_Rpb1_2"/>
    <property type="match status" value="1"/>
</dbReference>
<evidence type="ECO:0000256" key="5">
    <source>
        <dbReference type="ARBA" id="ARBA00022695"/>
    </source>
</evidence>
<dbReference type="InterPro" id="IPR044893">
    <property type="entry name" value="RNA_pol_Rpb1_clamp_domain"/>
</dbReference>
<feature type="binding site" evidence="11">
    <location>
        <position position="465"/>
    </location>
    <ligand>
        <name>Mg(2+)</name>
        <dbReference type="ChEBI" id="CHEBI:18420"/>
    </ligand>
</feature>
<evidence type="ECO:0000256" key="4">
    <source>
        <dbReference type="ARBA" id="ARBA00022679"/>
    </source>
</evidence>
<keyword evidence="3 11" id="KW-0240">DNA-directed RNA polymerase</keyword>
<name>A0A5K7ZZ49_9BACT</name>
<dbReference type="Gene3D" id="1.10.1790.20">
    <property type="match status" value="1"/>
</dbReference>
<dbReference type="Pfam" id="PF04998">
    <property type="entry name" value="RNA_pol_Rpb1_5"/>
    <property type="match status" value="1"/>
</dbReference>
<dbReference type="InterPro" id="IPR042102">
    <property type="entry name" value="RNA_pol_Rpb1_3_sf"/>
</dbReference>
<feature type="binding site" evidence="11">
    <location>
        <position position="909"/>
    </location>
    <ligand>
        <name>Zn(2+)</name>
        <dbReference type="ChEBI" id="CHEBI:29105"/>
        <label>2</label>
    </ligand>
</feature>
<reference evidence="15 16" key="1">
    <citation type="submission" date="2019-11" db="EMBL/GenBank/DDBJ databases">
        <title>Comparative genomics of hydrocarbon-degrading Desulfosarcina strains.</title>
        <authorList>
            <person name="Watanabe M."/>
            <person name="Kojima H."/>
            <person name="Fukui M."/>
        </authorList>
    </citation>
    <scope>NUCLEOTIDE SEQUENCE [LARGE SCALE GENOMIC DNA]</scope>
    <source>
        <strain evidence="15 16">28bB2T</strain>
    </source>
</reference>
<dbReference type="GO" id="GO:0003899">
    <property type="term" value="F:DNA-directed RNA polymerase activity"/>
    <property type="evidence" value="ECO:0007669"/>
    <property type="project" value="UniProtKB-UniRule"/>
</dbReference>
<dbReference type="InterPro" id="IPR006592">
    <property type="entry name" value="RNA_pol_N"/>
</dbReference>
<dbReference type="GO" id="GO:0008270">
    <property type="term" value="F:zinc ion binding"/>
    <property type="evidence" value="ECO:0007669"/>
    <property type="project" value="UniProtKB-UniRule"/>
</dbReference>
<feature type="domain" description="PpiC" evidence="14">
    <location>
        <begin position="574"/>
        <end position="669"/>
    </location>
</feature>
<evidence type="ECO:0000256" key="2">
    <source>
        <dbReference type="ARBA" id="ARBA00009839"/>
    </source>
</evidence>
<keyword evidence="4 11" id="KW-0808">Transferase</keyword>
<dbReference type="CDD" id="cd02655">
    <property type="entry name" value="RNAP_beta'_C"/>
    <property type="match status" value="1"/>
</dbReference>
<comment type="subunit">
    <text evidence="11">The RNAP catalytic core consists of 2 alpha, 1 beta, 1 beta' and 1 omega subunit. When a sigma factor is associated with the core the holoenzyme is formed, which can initiate transcription.</text>
</comment>
<dbReference type="EC" id="2.7.7.6" evidence="11"/>
<dbReference type="Gene3D" id="4.10.860.120">
    <property type="entry name" value="RNA polymerase II, clamp domain"/>
    <property type="match status" value="1"/>
</dbReference>
<dbReference type="Gene3D" id="1.10.150.390">
    <property type="match status" value="1"/>
</dbReference>
<keyword evidence="12" id="KW-0697">Rotamase</keyword>
<dbReference type="Gene3D" id="1.10.274.100">
    <property type="entry name" value="RNA polymerase Rpb1, domain 3"/>
    <property type="match status" value="1"/>
</dbReference>
<evidence type="ECO:0000256" key="7">
    <source>
        <dbReference type="ARBA" id="ARBA00022833"/>
    </source>
</evidence>
<dbReference type="GO" id="GO:0003755">
    <property type="term" value="F:peptidyl-prolyl cis-trans isomerase activity"/>
    <property type="evidence" value="ECO:0007669"/>
    <property type="project" value="UniProtKB-KW"/>
</dbReference>
<dbReference type="SUPFAM" id="SSF54534">
    <property type="entry name" value="FKBP-like"/>
    <property type="match status" value="1"/>
</dbReference>
<evidence type="ECO:0000256" key="12">
    <source>
        <dbReference type="PROSITE-ProRule" id="PRU00278"/>
    </source>
</evidence>
<dbReference type="InterPro" id="IPR000297">
    <property type="entry name" value="PPIase_PpiC"/>
</dbReference>
<organism evidence="15 16">
    <name type="scientific">Desulfosarcina ovata subsp. sediminis</name>
    <dbReference type="NCBI Taxonomy" id="885957"/>
    <lineage>
        <taxon>Bacteria</taxon>
        <taxon>Pseudomonadati</taxon>
        <taxon>Thermodesulfobacteriota</taxon>
        <taxon>Desulfobacteria</taxon>
        <taxon>Desulfobacterales</taxon>
        <taxon>Desulfosarcinaceae</taxon>
        <taxon>Desulfosarcina</taxon>
    </lineage>
</organism>
<keyword evidence="8 11" id="KW-0460">Magnesium</keyword>
<dbReference type="PANTHER" id="PTHR19376">
    <property type="entry name" value="DNA-DIRECTED RNA POLYMERASE"/>
    <property type="match status" value="1"/>
</dbReference>
<dbReference type="RefSeq" id="WP_155325113.1">
    <property type="nucleotide sequence ID" value="NZ_AP021876.1"/>
</dbReference>
<dbReference type="InterPro" id="IPR045867">
    <property type="entry name" value="DNA-dir_RpoC_beta_prime"/>
</dbReference>
<dbReference type="GO" id="GO:0006351">
    <property type="term" value="P:DNA-templated transcription"/>
    <property type="evidence" value="ECO:0007669"/>
    <property type="project" value="UniProtKB-UniRule"/>
</dbReference>
<dbReference type="InterPro" id="IPR038120">
    <property type="entry name" value="Rpb1_funnel_sf"/>
</dbReference>
<dbReference type="Pfam" id="PF04997">
    <property type="entry name" value="RNA_pol_Rpb1_1"/>
    <property type="match status" value="1"/>
</dbReference>
<evidence type="ECO:0000256" key="11">
    <source>
        <dbReference type="HAMAP-Rule" id="MF_01322"/>
    </source>
</evidence>
<dbReference type="Gene3D" id="1.10.132.30">
    <property type="match status" value="1"/>
</dbReference>
<evidence type="ECO:0000256" key="8">
    <source>
        <dbReference type="ARBA" id="ARBA00022842"/>
    </source>
</evidence>
<dbReference type="Gene3D" id="2.40.50.100">
    <property type="match status" value="3"/>
</dbReference>
<keyword evidence="5 11" id="KW-0548">Nucleotidyltransferase</keyword>
<dbReference type="CDD" id="cd01609">
    <property type="entry name" value="RNAP_beta'_N"/>
    <property type="match status" value="1"/>
</dbReference>
<comment type="cofactor">
    <cofactor evidence="11">
        <name>Zn(2+)</name>
        <dbReference type="ChEBI" id="CHEBI:29105"/>
    </cofactor>
    <text evidence="11">Binds 2 Zn(2+) ions per subunit.</text>
</comment>
<feature type="binding site" evidence="11">
    <location>
        <position position="88"/>
    </location>
    <ligand>
        <name>Zn(2+)</name>
        <dbReference type="ChEBI" id="CHEBI:29105"/>
        <label>1</label>
    </ligand>
</feature>
<sequence>METLYDFFSKPTDPRRYTGVKVSLASSDQIRQWSHGEIKKPETINYRTFKPERDGLFCAKIFGPTKDYECNCGKYKRMKHRGVICEKCGVEVIQSKVRRERMGHIELATPVSHIWFLKSLPSKIGNLLDITLKNMEKVLYFDSYIVIDPKDTALTRGQLLSDEKYQEAIDTYGFGKFEAGIGAEAVKVLLESIELDELYQELRKDIRATSSVAKRQKLSKRLKIVDAFMRSGLEPVWMIMDVIPVLPPDLRPLVPLEGGRFATSDLNDLYRRVINRNNRLKRLMDLKAPEIIVRNEKRMLQESVDVLFDNGRHGRVITGTNKRPLKSLSDTLKGKQGRFRQNLLGKRVDYSGRTVITVGPNLRLHQCGLPKKMALELFKPFVYYRLEQKGLVSTVKSAKKMVEREVPEVWDTLDEVVKEYPVMLNRAPTLHRLGIQAFEPTLIEGKAIQLHPLVCTAFNADFDGDQMAVHVPLSVESQIEARVLMLASNNILSPANGSPIIVPSQDIVLGLYYMTRRKDGCRGEGKVFANPEEVRAAYDGRAVDLHANIIVRIAGQRVETSVGRILLWEIMPKEEVLRLRHIMTSDQKTLETAMDAAKAGEDFEGLVETYSESPDKKSNGEIGLLRREDMIRIFEAESGDVAALFRLSENDFSPIISTATGYHFFQLIERRPEIPFETINKVMDKGALRGLVDYVYRNLGPKATVILADRLKDIGYKYSTKGGLSISIDAMIIPDKKGDILGRADRQVVEIGRQYTEGLITQGEKYNKVVDIWAKATDDVANEMMDAMKVEPAVDAQGNPKLDDSGQALMVESFNPIYMMADSGARGSKDQMRQLAGMRGLMAKPSGEIIETPIQANFREGLSVLQYFISTHGARKGLADTALKTANSGYLTRRLADVAQDCAVVEDDCGTTLGVEVEPLLEGGEVIQRLSERILGRTTLNDILDPFTDEVIIRGGKEIDESDALKIENAGVTNVLIRSVLTCKTKHGVCAKCYGRDLAHGRTVEMGQAVGILAAQSIGEPGTQLTMRTFHIGGTASRRVEQADIRARTVGKIKFVDLNVVKNADNELIVMNRRGGEFAIVGDTGRERERCPVIYGAHIVVQEGQMVNPGDLLAVWDPFTTPIITEVPGSVKFGDLIPGKTIQEKVDPVTGKSSRTVIESKTAEERPRISIKGEDGKTARLPKGSGMARYILPVDAIVMVEEGDPVKAGDIIAKLPRATTKTKDITGGLPRVAELFEVRKPKEVAVLSEIDGYVSISKATKKGKQRVTISPVDVGEKKEYLIPRGKHINVYEGDYIRAGEPLIGGAANPQDILKIKGEVALAKYLVDEVQEVYRLQGVRINDKHIEVIVRQMMRRVKVTDIGDTDFILEEQVDKITFEEANEAIIAKGGKPATAEPLILGITKASLSTDSFISAASFQETTKVLTDASIAGSVDGLRGLKENVIMGRIIPAGTGVSEYRTLAVTANRTD</sequence>
<dbReference type="InterPro" id="IPR012754">
    <property type="entry name" value="DNA-dir_RpoC_beta_prime_bact"/>
</dbReference>
<protein>
    <recommendedName>
        <fullName evidence="11">DNA-directed RNA polymerase subunit beta'</fullName>
        <shortName evidence="11">RNAP subunit beta'</shortName>
        <ecNumber evidence="11">2.7.7.6</ecNumber>
    </recommendedName>
    <alternativeName>
        <fullName evidence="11">RNA polymerase subunit beta'</fullName>
    </alternativeName>
    <alternativeName>
        <fullName evidence="11">Transcriptase subunit beta'</fullName>
    </alternativeName>
</protein>
<dbReference type="Gene3D" id="2.40.40.20">
    <property type="match status" value="1"/>
</dbReference>
<dbReference type="NCBIfam" id="TIGR02386">
    <property type="entry name" value="rpoC_TIGR"/>
    <property type="match status" value="1"/>
</dbReference>
<keyword evidence="7 11" id="KW-0862">Zinc</keyword>
<comment type="similarity">
    <text evidence="11 13">Belongs to the RNA polymerase beta' chain family.</text>
</comment>
<evidence type="ECO:0000256" key="1">
    <source>
        <dbReference type="ARBA" id="ARBA00007616"/>
    </source>
</evidence>
<dbReference type="KEGG" id="dov:DSCO28_61030"/>
<dbReference type="InterPro" id="IPR007080">
    <property type="entry name" value="RNA_pol_Rpb1_1"/>
</dbReference>
<evidence type="ECO:0000256" key="6">
    <source>
        <dbReference type="ARBA" id="ARBA00022723"/>
    </source>
</evidence>
<comment type="similarity">
    <text evidence="1">In the N-terminal section; belongs to the RNA polymerase beta chain family.</text>
</comment>
<dbReference type="SMART" id="SM00663">
    <property type="entry name" value="RPOLA_N"/>
    <property type="match status" value="1"/>
</dbReference>
<accession>A0A5K7ZZ49</accession>
<dbReference type="Pfam" id="PF05000">
    <property type="entry name" value="RNA_pol_Rpb1_4"/>
    <property type="match status" value="1"/>
</dbReference>
<evidence type="ECO:0000259" key="14">
    <source>
        <dbReference type="PROSITE" id="PS50198"/>
    </source>
</evidence>
<keyword evidence="9 11" id="KW-0804">Transcription</keyword>
<dbReference type="GO" id="GO:0000428">
    <property type="term" value="C:DNA-directed RNA polymerase complex"/>
    <property type="evidence" value="ECO:0007669"/>
    <property type="project" value="UniProtKB-KW"/>
</dbReference>
<feature type="binding site" evidence="11">
    <location>
        <position position="990"/>
    </location>
    <ligand>
        <name>Zn(2+)</name>
        <dbReference type="ChEBI" id="CHEBI:29105"/>
        <label>2</label>
    </ligand>
</feature>
<dbReference type="InterPro" id="IPR007083">
    <property type="entry name" value="RNA_pol_Rpb1_4"/>
</dbReference>
<dbReference type="InterPro" id="IPR007066">
    <property type="entry name" value="RNA_pol_Rpb1_3"/>
</dbReference>
<evidence type="ECO:0000256" key="13">
    <source>
        <dbReference type="RuleBase" id="RU004279"/>
    </source>
</evidence>
<dbReference type="FunFam" id="1.10.132.30:FF:000003">
    <property type="entry name" value="DNA-directed RNA polymerase subunit beta"/>
    <property type="match status" value="1"/>
</dbReference>
<feature type="binding site" evidence="11">
    <location>
        <position position="85"/>
    </location>
    <ligand>
        <name>Zn(2+)</name>
        <dbReference type="ChEBI" id="CHEBI:29105"/>
        <label>1</label>
    </ligand>
</feature>
<dbReference type="Pfam" id="PF00639">
    <property type="entry name" value="Rotamase"/>
    <property type="match status" value="1"/>
</dbReference>
<dbReference type="Proteomes" id="UP000425960">
    <property type="component" value="Chromosome"/>
</dbReference>